<dbReference type="PANTHER" id="PTHR13271">
    <property type="entry name" value="UNCHARACTERIZED PUTATIVE METHYLTRANSFERASE"/>
    <property type="match status" value="1"/>
</dbReference>
<dbReference type="InterPro" id="IPR050600">
    <property type="entry name" value="SETD3_SETD6_MTase"/>
</dbReference>
<dbReference type="SUPFAM" id="SSF82199">
    <property type="entry name" value="SET domain"/>
    <property type="match status" value="1"/>
</dbReference>
<evidence type="ECO:0008006" key="3">
    <source>
        <dbReference type="Google" id="ProtNLM"/>
    </source>
</evidence>
<sequence length="513" mass="57549">MSYPNQVLEFLDWTKSQQVKLHPQLKLVSNQHCNTIQLSPSTQHLSIIPRDTTIASIPKHACFSHQTSSLKHLNSSLPASLSNLPIHHQPIIHLTIHLTHELSLGSSSPWHPYLNLIAHPEHDQPLLLHLQGINILEIQAWIKGTEIENLLIDGWIISLTQLQDIYNNLSNLPCSWDLFLKAFTIISSRAFQIDNFHQLALVPIADLFDHSDQPDVEMVSEDLVCDQCGSSQECIHDNQTLQLINSYPTLSLEDTVELVSIHPLVPPARDPIDSQPKIVYNTYGKLSNARLLSEYGFMIDGNIHDRIHFDSTLVIQHHTPNQVQALLNTLVSHGAFNNNMQEELVVNPSDEEASTNMFFIDSNARLSSHLWLTVVLKTHTAHTNCTPSVNYITQLLGLQCSLTGNNDSSPPSPSESFDSSGTANHLFKISQFIQELCHGQLAQYHLPDASVDELFTLKEDLFNPDILKQGCYALLNEKERGILGMAIEYACSERILLETCCSLWNEIESALSS</sequence>
<dbReference type="EMBL" id="LAVV01013495">
    <property type="protein sequence ID" value="KNZ45583.1"/>
    <property type="molecule type" value="Genomic_DNA"/>
</dbReference>
<name>A0A0L6UAJ6_9BASI</name>
<dbReference type="OrthoDB" id="441812at2759"/>
<dbReference type="Proteomes" id="UP000037035">
    <property type="component" value="Unassembled WGS sequence"/>
</dbReference>
<accession>A0A0L6UAJ6</accession>
<dbReference type="STRING" id="27349.A0A0L6UAJ6"/>
<proteinExistence type="predicted"/>
<dbReference type="PANTHER" id="PTHR13271:SF34">
    <property type="entry name" value="N-LYSINE METHYLTRANSFERASE SETD6"/>
    <property type="match status" value="1"/>
</dbReference>
<dbReference type="Gene3D" id="3.90.1410.10">
    <property type="entry name" value="set domain protein methyltransferase, domain 1"/>
    <property type="match status" value="1"/>
</dbReference>
<organism evidence="1 2">
    <name type="scientific">Puccinia sorghi</name>
    <dbReference type="NCBI Taxonomy" id="27349"/>
    <lineage>
        <taxon>Eukaryota</taxon>
        <taxon>Fungi</taxon>
        <taxon>Dikarya</taxon>
        <taxon>Basidiomycota</taxon>
        <taxon>Pucciniomycotina</taxon>
        <taxon>Pucciniomycetes</taxon>
        <taxon>Pucciniales</taxon>
        <taxon>Pucciniaceae</taxon>
        <taxon>Puccinia</taxon>
    </lineage>
</organism>
<dbReference type="InterPro" id="IPR046341">
    <property type="entry name" value="SET_dom_sf"/>
</dbReference>
<gene>
    <name evidence="1" type="ORF">VP01_7g23</name>
</gene>
<dbReference type="AlphaFoldDB" id="A0A0L6UAJ6"/>
<dbReference type="GO" id="GO:0016279">
    <property type="term" value="F:protein-lysine N-methyltransferase activity"/>
    <property type="evidence" value="ECO:0007669"/>
    <property type="project" value="TreeGrafter"/>
</dbReference>
<comment type="caution">
    <text evidence="1">The sequence shown here is derived from an EMBL/GenBank/DDBJ whole genome shotgun (WGS) entry which is preliminary data.</text>
</comment>
<keyword evidence="2" id="KW-1185">Reference proteome</keyword>
<dbReference type="CDD" id="cd10527">
    <property type="entry name" value="SET_LSMT"/>
    <property type="match status" value="1"/>
</dbReference>
<dbReference type="GO" id="GO:0005634">
    <property type="term" value="C:nucleus"/>
    <property type="evidence" value="ECO:0007669"/>
    <property type="project" value="TreeGrafter"/>
</dbReference>
<evidence type="ECO:0000313" key="2">
    <source>
        <dbReference type="Proteomes" id="UP000037035"/>
    </source>
</evidence>
<evidence type="ECO:0000313" key="1">
    <source>
        <dbReference type="EMBL" id="KNZ45583.1"/>
    </source>
</evidence>
<dbReference type="VEuPathDB" id="FungiDB:VP01_7g23"/>
<protein>
    <recommendedName>
        <fullName evidence="3">SET domain-containing protein</fullName>
    </recommendedName>
</protein>
<reference evidence="1 2" key="1">
    <citation type="submission" date="2015-08" db="EMBL/GenBank/DDBJ databases">
        <title>Next Generation Sequencing and Analysis of the Genome of Puccinia sorghi L Schw, the Causal Agent of Maize Common Rust.</title>
        <authorList>
            <person name="Rochi L."/>
            <person name="Burguener G."/>
            <person name="Darino M."/>
            <person name="Turjanski A."/>
            <person name="Kreff E."/>
            <person name="Dieguez M.J."/>
            <person name="Sacco F."/>
        </authorList>
    </citation>
    <scope>NUCLEOTIDE SEQUENCE [LARGE SCALE GENOMIC DNA]</scope>
    <source>
        <strain evidence="1 2">RO10H11247</strain>
    </source>
</reference>